<dbReference type="InParanoid" id="D8T219"/>
<evidence type="ECO:0000313" key="3">
    <source>
        <dbReference type="Proteomes" id="UP000001514"/>
    </source>
</evidence>
<keyword evidence="3" id="KW-1185">Reference proteome</keyword>
<dbReference type="Gramene" id="EFJ09328">
    <property type="protein sequence ID" value="EFJ09328"/>
    <property type="gene ID" value="SELMODRAFT_46143"/>
</dbReference>
<proteinExistence type="predicted"/>
<dbReference type="FunCoup" id="D8T219">
    <property type="interactions" value="4272"/>
</dbReference>
<dbReference type="Proteomes" id="UP000001514">
    <property type="component" value="Unassembled WGS sequence"/>
</dbReference>
<feature type="region of interest" description="Disordered" evidence="1">
    <location>
        <begin position="213"/>
        <end position="271"/>
    </location>
</feature>
<dbReference type="OMA" id="NICQKSE"/>
<dbReference type="eggNOG" id="KOG3113">
    <property type="taxonomic scope" value="Eukaryota"/>
</dbReference>
<dbReference type="Pfam" id="PF04641">
    <property type="entry name" value="Rtf2"/>
    <property type="match status" value="1"/>
</dbReference>
<dbReference type="InterPro" id="IPR006735">
    <property type="entry name" value="Rtf2"/>
</dbReference>
<dbReference type="OrthoDB" id="247013at2759"/>
<dbReference type="KEGG" id="smo:SELMODRAFT_46143"/>
<organism evidence="3">
    <name type="scientific">Selaginella moellendorffii</name>
    <name type="common">Spikemoss</name>
    <dbReference type="NCBI Taxonomy" id="88036"/>
    <lineage>
        <taxon>Eukaryota</taxon>
        <taxon>Viridiplantae</taxon>
        <taxon>Streptophyta</taxon>
        <taxon>Embryophyta</taxon>
        <taxon>Tracheophyta</taxon>
        <taxon>Lycopodiopsida</taxon>
        <taxon>Selaginellales</taxon>
        <taxon>Selaginellaceae</taxon>
        <taxon>Selaginella</taxon>
    </lineage>
</organism>
<feature type="non-terminal residue" evidence="2">
    <location>
        <position position="311"/>
    </location>
</feature>
<dbReference type="GO" id="GO:0005634">
    <property type="term" value="C:nucleus"/>
    <property type="evidence" value="ECO:0000318"/>
    <property type="project" value="GO_Central"/>
</dbReference>
<dbReference type="InterPro" id="IPR027799">
    <property type="entry name" value="Rtf2_RING-finger"/>
</dbReference>
<protein>
    <submittedName>
        <fullName evidence="2">Uncharacterized protein</fullName>
    </submittedName>
</protein>
<reference evidence="2 3" key="1">
    <citation type="journal article" date="2011" name="Science">
        <title>The Selaginella genome identifies genetic changes associated with the evolution of vascular plants.</title>
        <authorList>
            <person name="Banks J.A."/>
            <person name="Nishiyama T."/>
            <person name="Hasebe M."/>
            <person name="Bowman J.L."/>
            <person name="Gribskov M."/>
            <person name="dePamphilis C."/>
            <person name="Albert V.A."/>
            <person name="Aono N."/>
            <person name="Aoyama T."/>
            <person name="Ambrose B.A."/>
            <person name="Ashton N.W."/>
            <person name="Axtell M.J."/>
            <person name="Barker E."/>
            <person name="Barker M.S."/>
            <person name="Bennetzen J.L."/>
            <person name="Bonawitz N.D."/>
            <person name="Chapple C."/>
            <person name="Cheng C."/>
            <person name="Correa L.G."/>
            <person name="Dacre M."/>
            <person name="DeBarry J."/>
            <person name="Dreyer I."/>
            <person name="Elias M."/>
            <person name="Engstrom E.M."/>
            <person name="Estelle M."/>
            <person name="Feng L."/>
            <person name="Finet C."/>
            <person name="Floyd S.K."/>
            <person name="Frommer W.B."/>
            <person name="Fujita T."/>
            <person name="Gramzow L."/>
            <person name="Gutensohn M."/>
            <person name="Harholt J."/>
            <person name="Hattori M."/>
            <person name="Heyl A."/>
            <person name="Hirai T."/>
            <person name="Hiwatashi Y."/>
            <person name="Ishikawa M."/>
            <person name="Iwata M."/>
            <person name="Karol K.G."/>
            <person name="Koehler B."/>
            <person name="Kolukisaoglu U."/>
            <person name="Kubo M."/>
            <person name="Kurata T."/>
            <person name="Lalonde S."/>
            <person name="Li K."/>
            <person name="Li Y."/>
            <person name="Litt A."/>
            <person name="Lyons E."/>
            <person name="Manning G."/>
            <person name="Maruyama T."/>
            <person name="Michael T.P."/>
            <person name="Mikami K."/>
            <person name="Miyazaki S."/>
            <person name="Morinaga S."/>
            <person name="Murata T."/>
            <person name="Mueller-Roeber B."/>
            <person name="Nelson D.R."/>
            <person name="Obara M."/>
            <person name="Oguri Y."/>
            <person name="Olmstead R.G."/>
            <person name="Onodera N."/>
            <person name="Petersen B.L."/>
            <person name="Pils B."/>
            <person name="Prigge M."/>
            <person name="Rensing S.A."/>
            <person name="Riano-Pachon D.M."/>
            <person name="Roberts A.W."/>
            <person name="Sato Y."/>
            <person name="Scheller H.V."/>
            <person name="Schulz B."/>
            <person name="Schulz C."/>
            <person name="Shakirov E.V."/>
            <person name="Shibagaki N."/>
            <person name="Shinohara N."/>
            <person name="Shippen D.E."/>
            <person name="Soerensen I."/>
            <person name="Sotooka R."/>
            <person name="Sugimoto N."/>
            <person name="Sugita M."/>
            <person name="Sumikawa N."/>
            <person name="Tanurdzic M."/>
            <person name="Theissen G."/>
            <person name="Ulvskov P."/>
            <person name="Wakazuki S."/>
            <person name="Weng J.K."/>
            <person name="Willats W.W."/>
            <person name="Wipf D."/>
            <person name="Wolf P.G."/>
            <person name="Yang L."/>
            <person name="Zimmer A.D."/>
            <person name="Zhu Q."/>
            <person name="Mitros T."/>
            <person name="Hellsten U."/>
            <person name="Loque D."/>
            <person name="Otillar R."/>
            <person name="Salamov A."/>
            <person name="Schmutz J."/>
            <person name="Shapiro H."/>
            <person name="Lindquist E."/>
            <person name="Lucas S."/>
            <person name="Rokhsar D."/>
            <person name="Grigoriev I.V."/>
        </authorList>
    </citation>
    <scope>NUCLEOTIDE SEQUENCE [LARGE SCALE GENOMIC DNA]</scope>
</reference>
<dbReference type="AlphaFoldDB" id="D8T219"/>
<dbReference type="PANTHER" id="PTHR12775:SF2">
    <property type="entry name" value="REPLICATION TERMINATION FACTOR 2"/>
    <property type="match status" value="1"/>
</dbReference>
<accession>D8T219</accession>
<feature type="non-terminal residue" evidence="2">
    <location>
        <position position="1"/>
    </location>
</feature>
<evidence type="ECO:0000313" key="2">
    <source>
        <dbReference type="EMBL" id="EFJ09328.1"/>
    </source>
</evidence>
<dbReference type="CDD" id="cd16653">
    <property type="entry name" value="RING-like_Rtf2"/>
    <property type="match status" value="1"/>
</dbReference>
<dbReference type="STRING" id="88036.D8T219"/>
<dbReference type="HOGENOM" id="CLU_048955_4_0_1"/>
<dbReference type="EMBL" id="GL377664">
    <property type="protein sequence ID" value="EFJ09328.1"/>
    <property type="molecule type" value="Genomic_DNA"/>
</dbReference>
<evidence type="ECO:0000256" key="1">
    <source>
        <dbReference type="SAM" id="MobiDB-lite"/>
    </source>
</evidence>
<name>D8T219_SELML</name>
<dbReference type="PANTHER" id="PTHR12775">
    <property type="entry name" value="PROTEIN C20ORF43 HOMOLOG"/>
    <property type="match status" value="1"/>
</dbReference>
<sequence>GKLLGHGRSLQESGVGRWSTLHLGVRVRGGGGDGGATGAESRDCYLKMYAEKKPDKVDPNEARLARWCQCALSCDYLRPPCVMDPLGNLYNKEALVHALITKSLPKKFRHIRGLKDLTPVHLSAIPGVDPDDEHVETKFQCPVSGQEFNGKFKFVALKNCGHVLSVRALKEVQSSSCLVCFAEFKAEDKIPLNGTDEEVGLLRERMEAERAAARRVTRKEKSGESKSNGVAAIESIEGGSGEDETNSSKRKDAPPLTHSSTMKAVAKKAKPLLPIPANATKEIYQSIFTSSGSRSNLKETYSCRALPLARN</sequence>
<gene>
    <name evidence="2" type="ORF">SELMODRAFT_46143</name>
</gene>